<reference evidence="2" key="2">
    <citation type="submission" date="2025-08" db="UniProtKB">
        <authorList>
            <consortium name="Ensembl"/>
        </authorList>
    </citation>
    <scope>IDENTIFICATION</scope>
</reference>
<reference evidence="2" key="3">
    <citation type="submission" date="2025-09" db="UniProtKB">
        <authorList>
            <consortium name="Ensembl"/>
        </authorList>
    </citation>
    <scope>IDENTIFICATION</scope>
</reference>
<reference evidence="3" key="1">
    <citation type="journal article" date="2017" name="PLoS ONE">
        <title>The Agassiz's desert tortoise genome provides a resource for the conservation of a threatened species.</title>
        <authorList>
            <person name="Tollis M."/>
            <person name="DeNardo D.F."/>
            <person name="Cornelius J.A."/>
            <person name="Dolby G.A."/>
            <person name="Edwards T."/>
            <person name="Henen B.T."/>
            <person name="Karl A.E."/>
            <person name="Murphy R.W."/>
            <person name="Kusumi K."/>
        </authorList>
    </citation>
    <scope>NUCLEOTIDE SEQUENCE [LARGE SCALE GENOMIC DNA]</scope>
</reference>
<name>A0A452HWE4_9SAUR</name>
<sequence>MKFQALEMNCYVLKMRFCYFNKGQKKLHQNETLILLLCKKSCRRCGLNLNVGEKKPQNTKKKLSIFKPVSSCDVSSVRISRERKLLVYKLRKEWSDLEAECLSLKNENILLASELQRQEKELHSSQKQSLALTSDLSVLEMTRKQLENQVGSLKEQHQRDAASLKTLLSEAENQAKDVQKEYEKTQTVLSELKLGTRLAAARSPPART</sequence>
<evidence type="ECO:0000256" key="1">
    <source>
        <dbReference type="SAM" id="Coils"/>
    </source>
</evidence>
<evidence type="ECO:0000313" key="3">
    <source>
        <dbReference type="Proteomes" id="UP000291020"/>
    </source>
</evidence>
<dbReference type="AlphaFoldDB" id="A0A452HWE4"/>
<dbReference type="Ensembl" id="ENSGAGT00000022163.1">
    <property type="protein sequence ID" value="ENSGAGP00000019461.1"/>
    <property type="gene ID" value="ENSGAGG00000014352.1"/>
</dbReference>
<evidence type="ECO:0000313" key="2">
    <source>
        <dbReference type="Ensembl" id="ENSGAGP00000019461.1"/>
    </source>
</evidence>
<proteinExistence type="predicted"/>
<feature type="coiled-coil region" evidence="1">
    <location>
        <begin position="101"/>
        <end position="188"/>
    </location>
</feature>
<dbReference type="STRING" id="38772.ENSGAGP00000019461"/>
<dbReference type="Proteomes" id="UP000291020">
    <property type="component" value="Unassembled WGS sequence"/>
</dbReference>
<keyword evidence="1" id="KW-0175">Coiled coil</keyword>
<keyword evidence="3" id="KW-1185">Reference proteome</keyword>
<organism evidence="2 3">
    <name type="scientific">Gopherus agassizii</name>
    <name type="common">Agassiz's desert tortoise</name>
    <dbReference type="NCBI Taxonomy" id="38772"/>
    <lineage>
        <taxon>Eukaryota</taxon>
        <taxon>Metazoa</taxon>
        <taxon>Chordata</taxon>
        <taxon>Craniata</taxon>
        <taxon>Vertebrata</taxon>
        <taxon>Euteleostomi</taxon>
        <taxon>Archelosauria</taxon>
        <taxon>Testudinata</taxon>
        <taxon>Testudines</taxon>
        <taxon>Cryptodira</taxon>
        <taxon>Durocryptodira</taxon>
        <taxon>Testudinoidea</taxon>
        <taxon>Testudinidae</taxon>
        <taxon>Gopherus</taxon>
    </lineage>
</organism>
<protein>
    <submittedName>
        <fullName evidence="2">Uncharacterized protein</fullName>
    </submittedName>
</protein>
<accession>A0A452HWE4</accession>